<proteinExistence type="predicted"/>
<reference evidence="1 2" key="1">
    <citation type="submission" date="2019-03" db="EMBL/GenBank/DDBJ databases">
        <title>Freshwater and sediment microbial communities from various areas in North America, analyzing microbe dynamics in response to fracking.</title>
        <authorList>
            <person name="Lamendella R."/>
        </authorList>
    </citation>
    <scope>NUCLEOTIDE SEQUENCE [LARGE SCALE GENOMIC DNA]</scope>
    <source>
        <strain evidence="1 2">114D</strain>
    </source>
</reference>
<dbReference type="Proteomes" id="UP000294848">
    <property type="component" value="Unassembled WGS sequence"/>
</dbReference>
<dbReference type="EMBL" id="SNWI01000007">
    <property type="protein sequence ID" value="TDN98876.1"/>
    <property type="molecule type" value="Genomic_DNA"/>
</dbReference>
<organism evidence="1 2">
    <name type="scientific">Sunxiuqinia elliptica</name>
    <dbReference type="NCBI Taxonomy" id="655355"/>
    <lineage>
        <taxon>Bacteria</taxon>
        <taxon>Pseudomonadati</taxon>
        <taxon>Bacteroidota</taxon>
        <taxon>Bacteroidia</taxon>
        <taxon>Marinilabiliales</taxon>
        <taxon>Prolixibacteraceae</taxon>
        <taxon>Sunxiuqinia</taxon>
    </lineage>
</organism>
<accession>A0A4R6GU42</accession>
<comment type="caution">
    <text evidence="1">The sequence shown here is derived from an EMBL/GenBank/DDBJ whole genome shotgun (WGS) entry which is preliminary data.</text>
</comment>
<dbReference type="AlphaFoldDB" id="A0A4R6GU42"/>
<sequence length="132" mass="15356">MEWYNDGAFPECHLWGEKFNPNILNNIPQIIITNSIATGEIGKRGKYKNHPTPYGACQIIVPREIKQGEKIIWLADFIIKHKSDFEKAGATKNVFWIYWFGGQGNMELSEEEIEKIYKTKLPLAMDYIFNEE</sequence>
<evidence type="ECO:0000313" key="1">
    <source>
        <dbReference type="EMBL" id="TDN98876.1"/>
    </source>
</evidence>
<gene>
    <name evidence="1" type="ORF">DET52_1073</name>
</gene>
<name>A0A4R6GU42_9BACT</name>
<protein>
    <submittedName>
        <fullName evidence="1">Uncharacterized protein</fullName>
    </submittedName>
</protein>
<evidence type="ECO:0000313" key="2">
    <source>
        <dbReference type="Proteomes" id="UP000294848"/>
    </source>
</evidence>